<accession>A0A074VZP9</accession>
<dbReference type="EMBL" id="AVQL01000446">
    <property type="protein sequence ID" value="KEQ00704.1"/>
    <property type="molecule type" value="Genomic_DNA"/>
</dbReference>
<sequence>MGGNKNPHNGRITSGQTATPPSQGGVNVQPVNITRPPKYIVTIGFEVNYPNAFVNGVQDLSVDYGHAFFT</sequence>
<evidence type="ECO:0000313" key="2">
    <source>
        <dbReference type="EMBL" id="KEQ00704.1"/>
    </source>
</evidence>
<proteinExistence type="predicted"/>
<gene>
    <name evidence="2" type="ORF">SASC598J21_014970</name>
</gene>
<feature type="region of interest" description="Disordered" evidence="1">
    <location>
        <begin position="1"/>
        <end position="31"/>
    </location>
</feature>
<feature type="compositionally biased region" description="Polar residues" evidence="1">
    <location>
        <begin position="11"/>
        <end position="31"/>
    </location>
</feature>
<name>A0A074VZP9_9NEIS</name>
<dbReference type="AlphaFoldDB" id="A0A074VZP9"/>
<evidence type="ECO:0000313" key="3">
    <source>
        <dbReference type="Proteomes" id="UP000027644"/>
    </source>
</evidence>
<evidence type="ECO:0000256" key="1">
    <source>
        <dbReference type="SAM" id="MobiDB-lite"/>
    </source>
</evidence>
<organism evidence="2 3">
    <name type="scientific">Snodgrassella alvi SCGC AB-598-J21</name>
    <dbReference type="NCBI Taxonomy" id="1385367"/>
    <lineage>
        <taxon>Bacteria</taxon>
        <taxon>Pseudomonadati</taxon>
        <taxon>Pseudomonadota</taxon>
        <taxon>Betaproteobacteria</taxon>
        <taxon>Neisseriales</taxon>
        <taxon>Neisseriaceae</taxon>
        <taxon>Snodgrassella</taxon>
    </lineage>
</organism>
<comment type="caution">
    <text evidence="2">The sequence shown here is derived from an EMBL/GenBank/DDBJ whole genome shotgun (WGS) entry which is preliminary data.</text>
</comment>
<reference evidence="2 3" key="1">
    <citation type="journal article" date="2014" name="PLoS Genet.">
        <title>Hidden diversity in honey bee gut symbionts detected by single-cell genomics.</title>
        <authorList>
            <person name="Engel P."/>
            <person name="Stepanauskas R."/>
            <person name="Moran N."/>
        </authorList>
    </citation>
    <scope>NUCLEOTIDE SEQUENCE [LARGE SCALE GENOMIC DNA]</scope>
    <source>
        <strain evidence="2 3">SCGC AB-598-J21</strain>
    </source>
</reference>
<protein>
    <submittedName>
        <fullName evidence="2">Uncharacterized protein</fullName>
    </submittedName>
</protein>
<dbReference type="Proteomes" id="UP000027644">
    <property type="component" value="Unassembled WGS sequence"/>
</dbReference>